<reference evidence="2" key="3">
    <citation type="submission" date="2023-05" db="EMBL/GenBank/DDBJ databases">
        <authorList>
            <person name="Smith C.H."/>
        </authorList>
    </citation>
    <scope>NUCLEOTIDE SEQUENCE</scope>
    <source>
        <strain evidence="2">CHS0354</strain>
        <tissue evidence="2">Mantle</tissue>
    </source>
</reference>
<dbReference type="AlphaFoldDB" id="A0AAE0S7S2"/>
<keyword evidence="3" id="KW-1185">Reference proteome</keyword>
<dbReference type="Proteomes" id="UP001195483">
    <property type="component" value="Unassembled WGS sequence"/>
</dbReference>
<reference evidence="2" key="2">
    <citation type="journal article" date="2021" name="Genome Biol. Evol.">
        <title>Developing a high-quality reference genome for a parasitic bivalve with doubly uniparental inheritance (Bivalvia: Unionida).</title>
        <authorList>
            <person name="Smith C.H."/>
        </authorList>
    </citation>
    <scope>NUCLEOTIDE SEQUENCE</scope>
    <source>
        <strain evidence="2">CHS0354</strain>
        <tissue evidence="2">Mantle</tissue>
    </source>
</reference>
<organism evidence="2 3">
    <name type="scientific">Potamilus streckersoni</name>
    <dbReference type="NCBI Taxonomy" id="2493646"/>
    <lineage>
        <taxon>Eukaryota</taxon>
        <taxon>Metazoa</taxon>
        <taxon>Spiralia</taxon>
        <taxon>Lophotrochozoa</taxon>
        <taxon>Mollusca</taxon>
        <taxon>Bivalvia</taxon>
        <taxon>Autobranchia</taxon>
        <taxon>Heteroconchia</taxon>
        <taxon>Palaeoheterodonta</taxon>
        <taxon>Unionida</taxon>
        <taxon>Unionoidea</taxon>
        <taxon>Unionidae</taxon>
        <taxon>Ambleminae</taxon>
        <taxon>Lampsilini</taxon>
        <taxon>Potamilus</taxon>
    </lineage>
</organism>
<evidence type="ECO:0000313" key="3">
    <source>
        <dbReference type="Proteomes" id="UP001195483"/>
    </source>
</evidence>
<evidence type="ECO:0000256" key="1">
    <source>
        <dbReference type="SAM" id="MobiDB-lite"/>
    </source>
</evidence>
<evidence type="ECO:0000313" key="2">
    <source>
        <dbReference type="EMBL" id="KAK3586926.1"/>
    </source>
</evidence>
<feature type="region of interest" description="Disordered" evidence="1">
    <location>
        <begin position="135"/>
        <end position="160"/>
    </location>
</feature>
<comment type="caution">
    <text evidence="2">The sequence shown here is derived from an EMBL/GenBank/DDBJ whole genome shotgun (WGS) entry which is preliminary data.</text>
</comment>
<name>A0AAE0S7S2_9BIVA</name>
<gene>
    <name evidence="2" type="ORF">CHS0354_008522</name>
</gene>
<sequence length="197" mass="21859">MDLSKGQSNTKIELHVEHMDNVVETGCGYQVSRNSPAMDRSGPFSLKLNSVVWKSTTNLSDNADSLRYILSGEKNRQGSSNFGNRQDVLKSKAITSNVDQCPFSFESVIYSTQKKAEHSPSHIESDYKHIKAKHTTRSLSADRFRESSESPPPRSNGCPVTAVRALREKLNNRRPKSIIQLKTSSTTTSEVGTSLNI</sequence>
<dbReference type="EMBL" id="JAEAOA010000559">
    <property type="protein sequence ID" value="KAK3586926.1"/>
    <property type="molecule type" value="Genomic_DNA"/>
</dbReference>
<reference evidence="2" key="1">
    <citation type="journal article" date="2021" name="Genome Biol. Evol.">
        <title>A High-Quality Reference Genome for a Parasitic Bivalve with Doubly Uniparental Inheritance (Bivalvia: Unionida).</title>
        <authorList>
            <person name="Smith C.H."/>
        </authorList>
    </citation>
    <scope>NUCLEOTIDE SEQUENCE</scope>
    <source>
        <strain evidence="2">CHS0354</strain>
    </source>
</reference>
<protein>
    <submittedName>
        <fullName evidence="2">Uncharacterized protein</fullName>
    </submittedName>
</protein>
<accession>A0AAE0S7S2</accession>
<proteinExistence type="predicted"/>